<evidence type="ECO:0000259" key="8">
    <source>
        <dbReference type="Pfam" id="PF07732"/>
    </source>
</evidence>
<dbReference type="InterPro" id="IPR033138">
    <property type="entry name" value="Cu_oxidase_CS"/>
</dbReference>
<keyword evidence="2" id="KW-0479">Metal-binding</keyword>
<dbReference type="EMBL" id="GDHF01031542">
    <property type="protein sequence ID" value="JAI20772.1"/>
    <property type="molecule type" value="Transcribed_RNA"/>
</dbReference>
<feature type="domain" description="Plastocyanin-like" evidence="8">
    <location>
        <begin position="136"/>
        <end position="246"/>
    </location>
</feature>
<feature type="domain" description="Plastocyanin-like" evidence="7">
    <location>
        <begin position="535"/>
        <end position="658"/>
    </location>
</feature>
<dbReference type="GO" id="GO:0006826">
    <property type="term" value="P:iron ion transport"/>
    <property type="evidence" value="ECO:0007669"/>
    <property type="project" value="TreeGrafter"/>
</dbReference>
<dbReference type="InterPro" id="IPR008972">
    <property type="entry name" value="Cupredoxin"/>
</dbReference>
<organism evidence="9">
    <name type="scientific">Bactrocera latifrons</name>
    <name type="common">Malaysian fruit fly</name>
    <name type="synonym">Chaetodacus latifrons</name>
    <dbReference type="NCBI Taxonomy" id="174628"/>
    <lineage>
        <taxon>Eukaryota</taxon>
        <taxon>Metazoa</taxon>
        <taxon>Ecdysozoa</taxon>
        <taxon>Arthropoda</taxon>
        <taxon>Hexapoda</taxon>
        <taxon>Insecta</taxon>
        <taxon>Pterygota</taxon>
        <taxon>Neoptera</taxon>
        <taxon>Endopterygota</taxon>
        <taxon>Diptera</taxon>
        <taxon>Brachycera</taxon>
        <taxon>Muscomorpha</taxon>
        <taxon>Tephritoidea</taxon>
        <taxon>Tephritidae</taxon>
        <taxon>Bactrocera</taxon>
        <taxon>Bactrocera</taxon>
    </lineage>
</organism>
<dbReference type="Gene3D" id="2.60.40.420">
    <property type="entry name" value="Cupredoxins - blue copper proteins"/>
    <property type="match status" value="3"/>
</dbReference>
<dbReference type="CDD" id="cd13884">
    <property type="entry name" value="CuRO_2_tcLCC_insect_like"/>
    <property type="match status" value="1"/>
</dbReference>
<sequence length="671" mass="76482">MKIECVRQRLTTFTITTLLLITVAQGLEKAAQEKTKTHTEEETDFATTTHTADDELRLAVDFEQVARNFDNANRHQYLKSDNFSIADSKGRHSCERRCHNNQALTCYYRLVVHHYQALSAECERCFNNEAACPKQQCIYGDGVYTPIIAINQMLPAPPIEVCVEDTVVVDVINYLTEPISIHWHGLPMLRTPEMDGAPFVTQYPIQPAEGYRYQFNAERAGSVWYNSHVGLQRNLGVGGAFIIRQPVQSDPQSYLYDFDLPEHTLLIQDYIYGNDMSRVRNLLINSKGRNHASSISDRDRRHRYERLQVANGKRHRFRVVYNSVFNCPVEFSVENHRMLMISTDGNDIVPVLADSFFMTAGERFDFVLQANQQARSYWIRVRGYENCAKDNIYQGAILTYQSVVGRAVPQNPMVQTSFCDNDDGEYLTVGDYEQRLKKTVSFEKSECARADFKVTNVATVGLSALEQVPWNRDTEFLTYYSLFGSRATAGAADLSYHIDDITFKMSKISLLQTNGLYNEKGVYCNRSMLAARGLNCETQQCICTNVVRLPAYRAIEIVLVNNNNEPTPVHLHGYTVRLVGQNVLGGIVNEKQVRDLDRRGQLQRSTDEYAIQKDTVQVPPLGYAIIRFYSSNPGYWMYHSSLDSQAVRGMIGVFKVGEDHQIKEVPPRLRC</sequence>
<dbReference type="GO" id="GO:0005886">
    <property type="term" value="C:plasma membrane"/>
    <property type="evidence" value="ECO:0007669"/>
    <property type="project" value="TreeGrafter"/>
</dbReference>
<dbReference type="InterPro" id="IPR011707">
    <property type="entry name" value="Cu-oxidase-like_N"/>
</dbReference>
<dbReference type="InterPro" id="IPR011706">
    <property type="entry name" value="Cu-oxidase_C"/>
</dbReference>
<gene>
    <name evidence="9" type="primary">LAC16_0</name>
    <name evidence="9" type="ORF">c0_g1_i1</name>
</gene>
<dbReference type="SUPFAM" id="SSF49503">
    <property type="entry name" value="Cupredoxins"/>
    <property type="match status" value="3"/>
</dbReference>
<dbReference type="InterPro" id="IPR045087">
    <property type="entry name" value="Cu-oxidase_fam"/>
</dbReference>
<dbReference type="PANTHER" id="PTHR11709">
    <property type="entry name" value="MULTI-COPPER OXIDASE"/>
    <property type="match status" value="1"/>
</dbReference>
<evidence type="ECO:0000256" key="3">
    <source>
        <dbReference type="ARBA" id="ARBA00023002"/>
    </source>
</evidence>
<evidence type="ECO:0000259" key="7">
    <source>
        <dbReference type="Pfam" id="PF07731"/>
    </source>
</evidence>
<dbReference type="OrthoDB" id="2121828at2759"/>
<evidence type="ECO:0000313" key="9">
    <source>
        <dbReference type="EMBL" id="JAI20772.1"/>
    </source>
</evidence>
<accession>A0A0K8U267</accession>
<evidence type="ECO:0000256" key="2">
    <source>
        <dbReference type="ARBA" id="ARBA00022723"/>
    </source>
</evidence>
<comment type="similarity">
    <text evidence="1">Belongs to the multicopper oxidase family.</text>
</comment>
<feature type="signal peptide" evidence="5">
    <location>
        <begin position="1"/>
        <end position="26"/>
    </location>
</feature>
<dbReference type="Pfam" id="PF00394">
    <property type="entry name" value="Cu-oxidase"/>
    <property type="match status" value="1"/>
</dbReference>
<dbReference type="FunFam" id="2.60.40.420:FF:000045">
    <property type="entry name" value="Laccase 2"/>
    <property type="match status" value="1"/>
</dbReference>
<dbReference type="GO" id="GO:0005507">
    <property type="term" value="F:copper ion binding"/>
    <property type="evidence" value="ECO:0007669"/>
    <property type="project" value="InterPro"/>
</dbReference>
<keyword evidence="3" id="KW-0560">Oxidoreductase</keyword>
<dbReference type="CDD" id="cd13858">
    <property type="entry name" value="CuRO_1_tcLCC2_insect_like"/>
    <property type="match status" value="1"/>
</dbReference>
<feature type="domain" description="Plastocyanin-like" evidence="6">
    <location>
        <begin position="279"/>
        <end position="401"/>
    </location>
</feature>
<proteinExistence type="inferred from homology"/>
<reference evidence="9" key="1">
    <citation type="submission" date="2015-06" db="EMBL/GenBank/DDBJ databases">
        <authorList>
            <person name="Hoefler B.C."/>
            <person name="Straight P.D."/>
        </authorList>
    </citation>
    <scope>NUCLEOTIDE SEQUENCE</scope>
</reference>
<evidence type="ECO:0000256" key="4">
    <source>
        <dbReference type="ARBA" id="ARBA00023008"/>
    </source>
</evidence>
<keyword evidence="4" id="KW-0186">Copper</keyword>
<protein>
    <submittedName>
        <fullName evidence="9">Laccase-16</fullName>
    </submittedName>
</protein>
<dbReference type="PROSITE" id="PS00079">
    <property type="entry name" value="MULTICOPPER_OXIDASE1"/>
    <property type="match status" value="1"/>
</dbReference>
<dbReference type="GO" id="GO:0016491">
    <property type="term" value="F:oxidoreductase activity"/>
    <property type="evidence" value="ECO:0007669"/>
    <property type="project" value="UniProtKB-KW"/>
</dbReference>
<feature type="chain" id="PRO_5005520540" evidence="5">
    <location>
        <begin position="27"/>
        <end position="671"/>
    </location>
</feature>
<dbReference type="AlphaFoldDB" id="A0A0K8U267"/>
<evidence type="ECO:0000256" key="5">
    <source>
        <dbReference type="SAM" id="SignalP"/>
    </source>
</evidence>
<keyword evidence="5" id="KW-0732">Signal</keyword>
<dbReference type="Pfam" id="PF07731">
    <property type="entry name" value="Cu-oxidase_2"/>
    <property type="match status" value="1"/>
</dbReference>
<evidence type="ECO:0000256" key="1">
    <source>
        <dbReference type="ARBA" id="ARBA00010609"/>
    </source>
</evidence>
<dbReference type="PANTHER" id="PTHR11709:SF394">
    <property type="entry name" value="FI03373P-RELATED"/>
    <property type="match status" value="1"/>
</dbReference>
<evidence type="ECO:0000259" key="6">
    <source>
        <dbReference type="Pfam" id="PF00394"/>
    </source>
</evidence>
<dbReference type="InterPro" id="IPR001117">
    <property type="entry name" value="Cu-oxidase_2nd"/>
</dbReference>
<dbReference type="Pfam" id="PF07732">
    <property type="entry name" value="Cu-oxidase_3"/>
    <property type="match status" value="1"/>
</dbReference>
<name>A0A0K8U267_BACLA</name>